<dbReference type="SUPFAM" id="SSF46689">
    <property type="entry name" value="Homeodomain-like"/>
    <property type="match status" value="1"/>
</dbReference>
<keyword evidence="1" id="KW-0805">Transcription regulation</keyword>
<dbReference type="SMART" id="SM00342">
    <property type="entry name" value="HTH_ARAC"/>
    <property type="match status" value="1"/>
</dbReference>
<keyword evidence="6" id="KW-1185">Reference proteome</keyword>
<dbReference type="Gene3D" id="1.10.10.60">
    <property type="entry name" value="Homeodomain-like"/>
    <property type="match status" value="1"/>
</dbReference>
<dbReference type="EMBL" id="BORR01000006">
    <property type="protein sequence ID" value="GIO37121.1"/>
    <property type="molecule type" value="Genomic_DNA"/>
</dbReference>
<organism evidence="5 6">
    <name type="scientific">Paenibacillus antibioticophila</name>
    <dbReference type="NCBI Taxonomy" id="1274374"/>
    <lineage>
        <taxon>Bacteria</taxon>
        <taxon>Bacillati</taxon>
        <taxon>Bacillota</taxon>
        <taxon>Bacilli</taxon>
        <taxon>Bacillales</taxon>
        <taxon>Paenibacillaceae</taxon>
        <taxon>Paenibacillus</taxon>
    </lineage>
</organism>
<proteinExistence type="predicted"/>
<evidence type="ECO:0000256" key="1">
    <source>
        <dbReference type="ARBA" id="ARBA00023015"/>
    </source>
</evidence>
<dbReference type="PROSITE" id="PS01124">
    <property type="entry name" value="HTH_ARAC_FAMILY_2"/>
    <property type="match status" value="1"/>
</dbReference>
<dbReference type="GO" id="GO:0043565">
    <property type="term" value="F:sequence-specific DNA binding"/>
    <property type="evidence" value="ECO:0007669"/>
    <property type="project" value="InterPro"/>
</dbReference>
<keyword evidence="2" id="KW-0238">DNA-binding</keyword>
<dbReference type="GO" id="GO:0003700">
    <property type="term" value="F:DNA-binding transcription factor activity"/>
    <property type="evidence" value="ECO:0007669"/>
    <property type="project" value="InterPro"/>
</dbReference>
<dbReference type="AlphaFoldDB" id="A0A920CEL2"/>
<dbReference type="PANTHER" id="PTHR43280">
    <property type="entry name" value="ARAC-FAMILY TRANSCRIPTIONAL REGULATOR"/>
    <property type="match status" value="1"/>
</dbReference>
<accession>A0A920CEL2</accession>
<name>A0A920CEL2_9BACL</name>
<evidence type="ECO:0000256" key="3">
    <source>
        <dbReference type="ARBA" id="ARBA00023163"/>
    </source>
</evidence>
<evidence type="ECO:0000313" key="6">
    <source>
        <dbReference type="Proteomes" id="UP000681162"/>
    </source>
</evidence>
<keyword evidence="3" id="KW-0804">Transcription</keyword>
<reference evidence="5 6" key="1">
    <citation type="submission" date="2021-03" db="EMBL/GenBank/DDBJ databases">
        <title>Antimicrobial resistance genes in bacteria isolated from Japanese honey, and their potential for conferring macrolide and lincosamide resistance in the American foulbrood pathogen Paenibacillus larvae.</title>
        <authorList>
            <person name="Okamoto M."/>
            <person name="Kumagai M."/>
            <person name="Kanamori H."/>
            <person name="Takamatsu D."/>
        </authorList>
    </citation>
    <scope>NUCLEOTIDE SEQUENCE [LARGE SCALE GENOMIC DNA]</scope>
    <source>
        <strain evidence="5 6">J41TS12</strain>
    </source>
</reference>
<protein>
    <recommendedName>
        <fullName evidence="4">HTH araC/xylS-type domain-containing protein</fullName>
    </recommendedName>
</protein>
<dbReference type="Proteomes" id="UP000681162">
    <property type="component" value="Unassembled WGS sequence"/>
</dbReference>
<evidence type="ECO:0000313" key="5">
    <source>
        <dbReference type="EMBL" id="GIO37121.1"/>
    </source>
</evidence>
<dbReference type="InterPro" id="IPR009057">
    <property type="entry name" value="Homeodomain-like_sf"/>
</dbReference>
<evidence type="ECO:0000256" key="2">
    <source>
        <dbReference type="ARBA" id="ARBA00023125"/>
    </source>
</evidence>
<dbReference type="PANTHER" id="PTHR43280:SF25">
    <property type="entry name" value="ARABINOSE OPERON REGULATORY PROTEIN"/>
    <property type="match status" value="1"/>
</dbReference>
<dbReference type="Pfam" id="PF12833">
    <property type="entry name" value="HTH_18"/>
    <property type="match status" value="1"/>
</dbReference>
<feature type="domain" description="HTH araC/xylS-type" evidence="4">
    <location>
        <begin position="1"/>
        <end position="59"/>
    </location>
</feature>
<evidence type="ECO:0000259" key="4">
    <source>
        <dbReference type="PROSITE" id="PS01124"/>
    </source>
</evidence>
<dbReference type="InterPro" id="IPR018060">
    <property type="entry name" value="HTH_AraC"/>
</dbReference>
<sequence>MSVSAYVTAFRIERACELLKRSELSVKAVSYSVGYHDQLYFSKVFKKATTFTPSEHKALVAKGVPLTGELTK</sequence>
<gene>
    <name evidence="5" type="ORF">J41TS12_19820</name>
</gene>
<comment type="caution">
    <text evidence="5">The sequence shown here is derived from an EMBL/GenBank/DDBJ whole genome shotgun (WGS) entry which is preliminary data.</text>
</comment>